<dbReference type="AlphaFoldDB" id="A0AAU9D178"/>
<protein>
    <submittedName>
        <fullName evidence="1">Uncharacterized protein</fullName>
    </submittedName>
</protein>
<dbReference type="Proteomes" id="UP001348817">
    <property type="component" value="Plasmid pFA8"/>
</dbReference>
<sequence length="274" mass="31170">MGSKKKISRKEQATVISASEAHKLTGAWNDIRNNYAKVDSVFSQMGACFSYQYHAGPEKPSSIHFYLGYDEGENTVYIIATKYSDDISDTNKDITKIPLQELDIEELLIPSEEPDITDSNTISPLEGNKRIADWNNIHNRREWLNQNIKSPGEIEAGEKPGVIQAYSVSAKDFDHLDIHKCYFAFRQIKETKERETVETIKVLTESEGIRDYKEKKEVSKSKDVRKFFQADLVVVSLKETKSKEAEQYVKKVYEDVAGPVPPFKPLGFSLLPPL</sequence>
<geneLocation type="plasmid" evidence="1 2">
    <name>pFA8</name>
</geneLocation>
<keyword evidence="2" id="KW-1185">Reference proteome</keyword>
<dbReference type="RefSeq" id="WP_338396137.1">
    <property type="nucleotide sequence ID" value="NZ_AP025322.1"/>
</dbReference>
<evidence type="ECO:0000313" key="2">
    <source>
        <dbReference type="Proteomes" id="UP001348817"/>
    </source>
</evidence>
<evidence type="ECO:0000313" key="1">
    <source>
        <dbReference type="EMBL" id="BDD12902.1"/>
    </source>
</evidence>
<dbReference type="EMBL" id="AP025322">
    <property type="protein sequence ID" value="BDD12902.1"/>
    <property type="molecule type" value="Genomic_DNA"/>
</dbReference>
<dbReference type="KEGG" id="fax:FUAX_53340"/>
<organism evidence="1 2">
    <name type="scientific">Fulvitalea axinellae</name>
    <dbReference type="NCBI Taxonomy" id="1182444"/>
    <lineage>
        <taxon>Bacteria</taxon>
        <taxon>Pseudomonadati</taxon>
        <taxon>Bacteroidota</taxon>
        <taxon>Cytophagia</taxon>
        <taxon>Cytophagales</taxon>
        <taxon>Persicobacteraceae</taxon>
        <taxon>Fulvitalea</taxon>
    </lineage>
</organism>
<reference evidence="1 2" key="1">
    <citation type="submission" date="2021-12" db="EMBL/GenBank/DDBJ databases">
        <title>Genome sequencing of bacteria with rrn-lacking chromosome and rrn-plasmid.</title>
        <authorList>
            <person name="Anda M."/>
            <person name="Iwasaki W."/>
        </authorList>
    </citation>
    <scope>NUCLEOTIDE SEQUENCE [LARGE SCALE GENOMIC DNA]</scope>
    <source>
        <strain evidence="1 2">DSM 100852</strain>
        <plasmid evidence="1 2">pFA8</plasmid>
    </source>
</reference>
<proteinExistence type="predicted"/>
<gene>
    <name evidence="1" type="ORF">FUAX_53340</name>
</gene>
<keyword evidence="1" id="KW-0614">Plasmid</keyword>
<name>A0AAU9D178_9BACT</name>
<accession>A0AAU9D178</accession>